<keyword evidence="1" id="KW-1003">Cell membrane</keyword>
<keyword evidence="3 5" id="KW-1133">Transmembrane helix</keyword>
<dbReference type="Proteomes" id="UP000010473">
    <property type="component" value="Chromosome"/>
</dbReference>
<keyword evidence="4 5" id="KW-0472">Membrane</keyword>
<feature type="transmembrane region" description="Helical" evidence="5">
    <location>
        <begin position="45"/>
        <end position="67"/>
    </location>
</feature>
<dbReference type="InterPro" id="IPR010445">
    <property type="entry name" value="LapA_dom"/>
</dbReference>
<sequence>MRIFANFLSALIMAGWIGAIAVFSIQNIQQVSLQFLTFESIQLPIGVLLAFCLGLGFILGSLLPLLWQRSRRASRDMYY</sequence>
<dbReference type="OrthoDB" id="426174at2"/>
<feature type="domain" description="Lipopolysaccharide assembly protein A" evidence="6">
    <location>
        <begin position="26"/>
        <end position="74"/>
    </location>
</feature>
<evidence type="ECO:0000256" key="3">
    <source>
        <dbReference type="ARBA" id="ARBA00022989"/>
    </source>
</evidence>
<evidence type="ECO:0000256" key="5">
    <source>
        <dbReference type="SAM" id="Phobius"/>
    </source>
</evidence>
<dbReference type="EMBL" id="CP003653">
    <property type="protein sequence ID" value="AFZ35920.1"/>
    <property type="molecule type" value="Genomic_DNA"/>
</dbReference>
<dbReference type="GO" id="GO:0005886">
    <property type="term" value="C:plasma membrane"/>
    <property type="evidence" value="ECO:0007669"/>
    <property type="project" value="InterPro"/>
</dbReference>
<dbReference type="KEGG" id="scs:Sta7437_2380"/>
<dbReference type="STRING" id="111780.Sta7437_2380"/>
<evidence type="ECO:0000256" key="1">
    <source>
        <dbReference type="ARBA" id="ARBA00022475"/>
    </source>
</evidence>
<dbReference type="Pfam" id="PF06305">
    <property type="entry name" value="LapA_dom"/>
    <property type="match status" value="1"/>
</dbReference>
<evidence type="ECO:0000256" key="2">
    <source>
        <dbReference type="ARBA" id="ARBA00022692"/>
    </source>
</evidence>
<name>K9XTJ2_STAC7</name>
<gene>
    <name evidence="7" type="ordered locus">Sta7437_2380</name>
</gene>
<protein>
    <recommendedName>
        <fullName evidence="6">Lipopolysaccharide assembly protein A domain-containing protein</fullName>
    </recommendedName>
</protein>
<dbReference type="HOGENOM" id="CLU_161803_2_0_3"/>
<evidence type="ECO:0000256" key="4">
    <source>
        <dbReference type="ARBA" id="ARBA00023136"/>
    </source>
</evidence>
<proteinExistence type="predicted"/>
<feature type="transmembrane region" description="Helical" evidence="5">
    <location>
        <begin position="7"/>
        <end position="25"/>
    </location>
</feature>
<evidence type="ECO:0000259" key="6">
    <source>
        <dbReference type="Pfam" id="PF06305"/>
    </source>
</evidence>
<dbReference type="RefSeq" id="WP_015193588.1">
    <property type="nucleotide sequence ID" value="NC_019748.1"/>
</dbReference>
<accession>K9XTJ2</accession>
<keyword evidence="2 5" id="KW-0812">Transmembrane</keyword>
<dbReference type="AlphaFoldDB" id="K9XTJ2"/>
<dbReference type="eggNOG" id="COG5416">
    <property type="taxonomic scope" value="Bacteria"/>
</dbReference>
<evidence type="ECO:0000313" key="7">
    <source>
        <dbReference type="EMBL" id="AFZ35920.1"/>
    </source>
</evidence>
<organism evidence="7 8">
    <name type="scientific">Stanieria cyanosphaera (strain ATCC 29371 / PCC 7437)</name>
    <dbReference type="NCBI Taxonomy" id="111780"/>
    <lineage>
        <taxon>Bacteria</taxon>
        <taxon>Bacillati</taxon>
        <taxon>Cyanobacteriota</taxon>
        <taxon>Cyanophyceae</taxon>
        <taxon>Pleurocapsales</taxon>
        <taxon>Dermocarpellaceae</taxon>
        <taxon>Stanieria</taxon>
    </lineage>
</organism>
<evidence type="ECO:0000313" key="8">
    <source>
        <dbReference type="Proteomes" id="UP000010473"/>
    </source>
</evidence>
<keyword evidence="8" id="KW-1185">Reference proteome</keyword>
<reference evidence="8" key="1">
    <citation type="journal article" date="2013" name="Proc. Natl. Acad. Sci. U.S.A.">
        <title>Improving the coverage of the cyanobacterial phylum using diversity-driven genome sequencing.</title>
        <authorList>
            <person name="Shih P.M."/>
            <person name="Wu D."/>
            <person name="Latifi A."/>
            <person name="Axen S.D."/>
            <person name="Fewer D.P."/>
            <person name="Talla E."/>
            <person name="Calteau A."/>
            <person name="Cai F."/>
            <person name="Tandeau de Marsac N."/>
            <person name="Rippka R."/>
            <person name="Herdman M."/>
            <person name="Sivonen K."/>
            <person name="Coursin T."/>
            <person name="Laurent T."/>
            <person name="Goodwin L."/>
            <person name="Nolan M."/>
            <person name="Davenport K.W."/>
            <person name="Han C.S."/>
            <person name="Rubin E.M."/>
            <person name="Eisen J.A."/>
            <person name="Woyke T."/>
            <person name="Gugger M."/>
            <person name="Kerfeld C.A."/>
        </authorList>
    </citation>
    <scope>NUCLEOTIDE SEQUENCE [LARGE SCALE GENOMIC DNA]</scope>
    <source>
        <strain evidence="8">ATCC 29371 / PCC 7437</strain>
    </source>
</reference>